<evidence type="ECO:0000259" key="13">
    <source>
        <dbReference type="Pfam" id="PF00288"/>
    </source>
</evidence>
<feature type="domain" description="Galactokinase N-terminal" evidence="15">
    <location>
        <begin position="30"/>
        <end position="76"/>
    </location>
</feature>
<evidence type="ECO:0000259" key="15">
    <source>
        <dbReference type="Pfam" id="PF10509"/>
    </source>
</evidence>
<keyword evidence="3 11" id="KW-0808">Transferase</keyword>
<evidence type="ECO:0000256" key="5">
    <source>
        <dbReference type="ARBA" id="ARBA00022741"/>
    </source>
</evidence>
<dbReference type="Gene3D" id="3.30.70.890">
    <property type="entry name" value="GHMP kinase, C-terminal domain"/>
    <property type="match status" value="1"/>
</dbReference>
<keyword evidence="10 11" id="KW-0119">Carbohydrate metabolism</keyword>
<dbReference type="EC" id="2.7.1.6" evidence="11 12"/>
<feature type="site" description="Transition state stabilizer" evidence="11">
    <location>
        <position position="47"/>
    </location>
</feature>
<dbReference type="InterPro" id="IPR006204">
    <property type="entry name" value="GHMP_kinase_N_dom"/>
</dbReference>
<dbReference type="InterPro" id="IPR019741">
    <property type="entry name" value="Galactokinase_CS"/>
</dbReference>
<reference evidence="17" key="1">
    <citation type="submission" date="2016-06" db="EMBL/GenBank/DDBJ databases">
        <title>Four novel species of enterococci isolated from chicken manure.</title>
        <authorList>
            <person name="Van Tyne D."/>
        </authorList>
    </citation>
    <scope>NUCLEOTIDE SEQUENCE [LARGE SCALE GENOMIC DNA]</scope>
    <source>
        <strain evidence="17">JM9A</strain>
    </source>
</reference>
<dbReference type="NCBIfam" id="NF003705">
    <property type="entry name" value="PRK05322.1"/>
    <property type="match status" value="1"/>
</dbReference>
<feature type="binding site" evidence="11">
    <location>
        <position position="150"/>
    </location>
    <ligand>
        <name>Mg(2+)</name>
        <dbReference type="ChEBI" id="CHEBI:18420"/>
    </ligand>
</feature>
<dbReference type="InterPro" id="IPR006203">
    <property type="entry name" value="GHMP_knse_ATP-bd_CS"/>
</dbReference>
<dbReference type="SUPFAM" id="SSF54211">
    <property type="entry name" value="Ribosomal protein S5 domain 2-like"/>
    <property type="match status" value="1"/>
</dbReference>
<feature type="domain" description="GHMP kinase N-terminal" evidence="13">
    <location>
        <begin position="113"/>
        <end position="202"/>
    </location>
</feature>
<dbReference type="SUPFAM" id="SSF55060">
    <property type="entry name" value="GHMP Kinase, C-terminal domain"/>
    <property type="match status" value="1"/>
</dbReference>
<feature type="binding site" evidence="11">
    <location>
        <position position="244"/>
    </location>
    <ligand>
        <name>substrate</name>
    </ligand>
</feature>
<feature type="active site" description="Proton acceptor" evidence="11">
    <location>
        <position position="194"/>
    </location>
</feature>
<evidence type="ECO:0000256" key="3">
    <source>
        <dbReference type="ARBA" id="ARBA00022679"/>
    </source>
</evidence>
<evidence type="ECO:0000259" key="14">
    <source>
        <dbReference type="Pfam" id="PF08544"/>
    </source>
</evidence>
<proteinExistence type="inferred from homology"/>
<dbReference type="Pfam" id="PF10509">
    <property type="entry name" value="GalKase_gal_bdg"/>
    <property type="match status" value="1"/>
</dbReference>
<dbReference type="NCBIfam" id="TIGR00131">
    <property type="entry name" value="gal_kin"/>
    <property type="match status" value="1"/>
</dbReference>
<comment type="catalytic activity">
    <reaction evidence="11">
        <text>alpha-D-galactose + ATP = alpha-D-galactose 1-phosphate + ADP + H(+)</text>
        <dbReference type="Rhea" id="RHEA:13553"/>
        <dbReference type="ChEBI" id="CHEBI:15378"/>
        <dbReference type="ChEBI" id="CHEBI:28061"/>
        <dbReference type="ChEBI" id="CHEBI:30616"/>
        <dbReference type="ChEBI" id="CHEBI:58336"/>
        <dbReference type="ChEBI" id="CHEBI:456216"/>
        <dbReference type="EC" id="2.7.1.6"/>
    </reaction>
</comment>
<comment type="similarity">
    <text evidence="1 11">Belongs to the GHMP kinase family. GalK subfamily.</text>
</comment>
<evidence type="ECO:0000256" key="10">
    <source>
        <dbReference type="ARBA" id="ARBA00023277"/>
    </source>
</evidence>
<dbReference type="InterPro" id="IPR006206">
    <property type="entry name" value="Mevalonate/galactokinase"/>
</dbReference>
<dbReference type="InterPro" id="IPR022963">
    <property type="entry name" value="Galactokinase_bac"/>
</dbReference>
<dbReference type="InterPro" id="IPR036554">
    <property type="entry name" value="GHMP_kinase_C_sf"/>
</dbReference>
<dbReference type="InterPro" id="IPR014721">
    <property type="entry name" value="Ribsml_uS5_D2-typ_fold_subgr"/>
</dbReference>
<dbReference type="InterPro" id="IPR013750">
    <property type="entry name" value="GHMP_kinase_C_dom"/>
</dbReference>
<dbReference type="Pfam" id="PF08544">
    <property type="entry name" value="GHMP_kinases_C"/>
    <property type="match status" value="1"/>
</dbReference>
<keyword evidence="2 11" id="KW-0963">Cytoplasm</keyword>
<dbReference type="PANTHER" id="PTHR10457">
    <property type="entry name" value="MEVALONATE KINASE/GALACTOKINASE"/>
    <property type="match status" value="1"/>
</dbReference>
<accession>A0ABV0F2W4</accession>
<keyword evidence="4 11" id="KW-0479">Metal-binding</keyword>
<evidence type="ECO:0000313" key="16">
    <source>
        <dbReference type="EMBL" id="MEO1782388.1"/>
    </source>
</evidence>
<name>A0ABV0F2W4_9ENTE</name>
<feature type="binding site" evidence="11">
    <location>
        <begin position="144"/>
        <end position="150"/>
    </location>
    <ligand>
        <name>ATP</name>
        <dbReference type="ChEBI" id="CHEBI:30616"/>
    </ligand>
</feature>
<protein>
    <recommendedName>
        <fullName evidence="11 12">Galactokinase</fullName>
        <ecNumber evidence="11 12">2.7.1.6</ecNumber>
    </recommendedName>
    <alternativeName>
        <fullName evidence="11">Galactose kinase</fullName>
    </alternativeName>
</protein>
<dbReference type="PROSITE" id="PS00627">
    <property type="entry name" value="GHMP_KINASES_ATP"/>
    <property type="match status" value="1"/>
</dbReference>
<comment type="function">
    <text evidence="11">Catalyzes the transfer of the gamma-phosphate of ATP to D-galactose to form alpha-D-galactose-1-phosphate (Gal-1-P).</text>
</comment>
<keyword evidence="17" id="KW-1185">Reference proteome</keyword>
<evidence type="ECO:0000256" key="11">
    <source>
        <dbReference type="HAMAP-Rule" id="MF_00246"/>
    </source>
</evidence>
<dbReference type="EMBL" id="MAEI02000001">
    <property type="protein sequence ID" value="MEO1782388.1"/>
    <property type="molecule type" value="Genomic_DNA"/>
</dbReference>
<feature type="binding site" evidence="11">
    <location>
        <position position="87"/>
    </location>
    <ligand>
        <name>ATP</name>
        <dbReference type="ChEBI" id="CHEBI:30616"/>
    </ligand>
</feature>
<evidence type="ECO:0000256" key="7">
    <source>
        <dbReference type="ARBA" id="ARBA00022840"/>
    </source>
</evidence>
<feature type="binding site" evidence="11">
    <location>
        <begin position="53"/>
        <end position="56"/>
    </location>
    <ligand>
        <name>substrate</name>
    </ligand>
</feature>
<evidence type="ECO:0000256" key="8">
    <source>
        <dbReference type="ARBA" id="ARBA00022842"/>
    </source>
</evidence>
<dbReference type="PROSITE" id="PS00106">
    <property type="entry name" value="GALACTOKINASE"/>
    <property type="match status" value="1"/>
</dbReference>
<dbReference type="InterPro" id="IPR000705">
    <property type="entry name" value="Galactokinase"/>
</dbReference>
<sequence>MLKFSKCFTINLLNEIREVFIMDKDLHAIFKEKFATEATGEYFAPGRINLIGEHTDYNGGHVFPASITIGTYGLAKKRQDDRVRLYSENFPNKGVIEFSINDLEFRKEDDWTNYPKGMMKFLKADGYPIETGLDVVFYGTIPNGSGLSSSASIELLTGVILNDLFSLNVKMIDLVEIGKRVENKFIGVNSGIMDQFAIGMGKKDHAILLDTNTLEYDLVPAEFGEYVVAIMNTNKRRELADSKYNERRSECEKALSLLQTKLAIHSLGDLDEATFMANTEVIGDATLIKRAKHAVLENQRTLQAKDALVAGDLATFGQLLNASHASLRDDYEVTGIELDTLVAAAQAQEGVLGARMTGAGFGGCAIALVKDSQWDTFVNNVKQAYVDKIGYGTDIYKASIDDGARKLK</sequence>
<dbReference type="HAMAP" id="MF_00246">
    <property type="entry name" value="Galactokinase"/>
    <property type="match status" value="1"/>
</dbReference>
<comment type="pathway">
    <text evidence="11">Carbohydrate metabolism; galactose metabolism.</text>
</comment>
<reference evidence="16 17" key="2">
    <citation type="submission" date="2024-02" db="EMBL/GenBank/DDBJ databases">
        <title>The Genome Sequence of Enterococcus diestrammenae JM9A.</title>
        <authorList>
            <person name="Earl A."/>
            <person name="Manson A."/>
            <person name="Gilmore M."/>
            <person name="Sanders J."/>
            <person name="Shea T."/>
            <person name="Howe W."/>
            <person name="Livny J."/>
            <person name="Cuomo C."/>
            <person name="Neafsey D."/>
            <person name="Birren B."/>
        </authorList>
    </citation>
    <scope>NUCLEOTIDE SEQUENCE [LARGE SCALE GENOMIC DNA]</scope>
    <source>
        <strain evidence="16 17">JM9A</strain>
    </source>
</reference>
<comment type="caution">
    <text evidence="16">The sequence shown here is derived from an EMBL/GenBank/DDBJ whole genome shotgun (WGS) entry which is preliminary data.</text>
</comment>
<keyword evidence="6 11" id="KW-0418">Kinase</keyword>
<keyword evidence="9 11" id="KW-0299">Galactose metabolism</keyword>
<dbReference type="Proteomes" id="UP001429357">
    <property type="component" value="Unassembled WGS sequence"/>
</dbReference>
<dbReference type="Gene3D" id="3.30.230.10">
    <property type="match status" value="1"/>
</dbReference>
<dbReference type="InterPro" id="IPR020568">
    <property type="entry name" value="Ribosomal_Su5_D2-typ_SF"/>
</dbReference>
<evidence type="ECO:0000256" key="4">
    <source>
        <dbReference type="ARBA" id="ARBA00022723"/>
    </source>
</evidence>
<dbReference type="PIRSF" id="PIRSF000530">
    <property type="entry name" value="Galactokinase"/>
    <property type="match status" value="1"/>
</dbReference>
<dbReference type="PRINTS" id="PR00959">
    <property type="entry name" value="MEVGALKINASE"/>
</dbReference>
<evidence type="ECO:0000256" key="12">
    <source>
        <dbReference type="NCBIfam" id="TIGR00131"/>
    </source>
</evidence>
<dbReference type="PRINTS" id="PR00473">
    <property type="entry name" value="GALCTOKINASE"/>
</dbReference>
<dbReference type="PANTHER" id="PTHR10457:SF7">
    <property type="entry name" value="GALACTOKINASE-RELATED"/>
    <property type="match status" value="1"/>
</dbReference>
<evidence type="ECO:0000313" key="17">
    <source>
        <dbReference type="Proteomes" id="UP001429357"/>
    </source>
</evidence>
<keyword evidence="8 11" id="KW-0460">Magnesium</keyword>
<comment type="subcellular location">
    <subcellularLocation>
        <location evidence="11">Cytoplasm</location>
    </subcellularLocation>
</comment>
<feature type="domain" description="GHMP kinase C-terminal" evidence="14">
    <location>
        <begin position="305"/>
        <end position="383"/>
    </location>
</feature>
<evidence type="ECO:0000256" key="2">
    <source>
        <dbReference type="ARBA" id="ARBA00022490"/>
    </source>
</evidence>
<organism evidence="16 17">
    <name type="scientific">Enterococcus diestrammenae</name>
    <dbReference type="NCBI Taxonomy" id="1155073"/>
    <lineage>
        <taxon>Bacteria</taxon>
        <taxon>Bacillati</taxon>
        <taxon>Bacillota</taxon>
        <taxon>Bacilli</taxon>
        <taxon>Lactobacillales</taxon>
        <taxon>Enterococcaceae</taxon>
        <taxon>Enterococcus</taxon>
    </lineage>
</organism>
<evidence type="ECO:0000256" key="1">
    <source>
        <dbReference type="ARBA" id="ARBA00006566"/>
    </source>
</evidence>
<keyword evidence="7 11" id="KW-0067">ATP-binding</keyword>
<keyword evidence="5 11" id="KW-0547">Nucleotide-binding</keyword>
<evidence type="ECO:0000256" key="6">
    <source>
        <dbReference type="ARBA" id="ARBA00022777"/>
    </source>
</evidence>
<dbReference type="InterPro" id="IPR019539">
    <property type="entry name" value="GalKase_N"/>
</dbReference>
<gene>
    <name evidence="11" type="primary">galK</name>
    <name evidence="16" type="ORF">BAU18_001982</name>
</gene>
<feature type="binding site" evidence="11">
    <location>
        <position position="182"/>
    </location>
    <ligand>
        <name>Mg(2+)</name>
        <dbReference type="ChEBI" id="CHEBI:18420"/>
    </ligand>
</feature>
<evidence type="ECO:0000256" key="9">
    <source>
        <dbReference type="ARBA" id="ARBA00023144"/>
    </source>
</evidence>
<dbReference type="Pfam" id="PF00288">
    <property type="entry name" value="GHMP_kinases_N"/>
    <property type="match status" value="1"/>
</dbReference>